<comment type="subcellular location">
    <subcellularLocation>
        <location evidence="2">Cytoplasm</location>
    </subcellularLocation>
    <subcellularLocation>
        <location evidence="3">Golgi apparatus</location>
    </subcellularLocation>
    <subcellularLocation>
        <location evidence="1">Membrane</location>
        <topology evidence="1">Peripheral membrane protein</topology>
        <orientation evidence="1">Cytoplasmic side</orientation>
    </subcellularLocation>
</comment>
<dbReference type="CDD" id="cd05254">
    <property type="entry name" value="dTDP_HR_like_SDR_e"/>
    <property type="match status" value="1"/>
</dbReference>
<keyword evidence="10" id="KW-0472">Membrane</keyword>
<dbReference type="PROSITE" id="PS50195">
    <property type="entry name" value="PX"/>
    <property type="match status" value="1"/>
</dbReference>
<evidence type="ECO:0000256" key="5">
    <source>
        <dbReference type="ARBA" id="ARBA00022448"/>
    </source>
</evidence>
<feature type="compositionally biased region" description="Polar residues" evidence="11">
    <location>
        <begin position="1215"/>
        <end position="1225"/>
    </location>
</feature>
<dbReference type="GO" id="GO:0005794">
    <property type="term" value="C:Golgi apparatus"/>
    <property type="evidence" value="ECO:0007669"/>
    <property type="project" value="UniProtKB-SubCell"/>
</dbReference>
<evidence type="ECO:0000256" key="9">
    <source>
        <dbReference type="ARBA" id="ARBA00023034"/>
    </source>
</evidence>
<reference evidence="13" key="1">
    <citation type="submission" date="2014-06" db="EMBL/GenBank/DDBJ databases">
        <authorList>
            <person name="Ju J."/>
            <person name="Zhang J."/>
        </authorList>
    </citation>
    <scope>NUCLEOTIDE SEQUENCE</scope>
    <source>
        <strain evidence="13">SscI8</strain>
    </source>
</reference>
<sequence length="1263" mass="136611">MTIKVLITGASGLLGRAVHQQCIDKGYDTKALAFSRSDPAKQLVKLDLADAVAVESCLREFNPDVIVHTAAERRPDVVEKDPTASHAINVEAPASIATIASQLDKVPLLINISTDYVFDGSKPPYKVDDAPNPLNAYGVSKLQGERAVEEHAKPGHFTNLRVPVLYGKAITNDESAVNILIDAIQPPSGSTAPKKCDAYAVRYPTNVADVARAILKLAEVYAVTSNPVPPTTHFSAKEAMTKYDMCMVLSRIANSVGFETRTDHLDPEYEVDPMAATARPRHCKLDTSVLEGYGVPVEYTSFEDWWRPYLAELHKAKLEEEARLAAEAEARHQKEEKERRQREAEEQAERQHKLEEEKRIAAEQAEAQAKAEAEAQRKAEDEAERKREAEEAAAAAAAADPAAAPAQSDAPPSSEIGEAPNGIDHEPGSPHPSFNSLQARPTPPATSGLPSPTSSHPPSSIKSGFRPDTPPLPLGTKDATSAAQSAVTIATTDATPTGSIVEESPLNLAAARERQRLGSTLPQRSLSASSAARLTSLTDESTMFGGTARKSSLSGPAYLDTASGALSRHAGSDSDDDGYGQPSPRKDQVAFPDRVQSGSPTPAGRTFPDSNVTLTGVQTGSVASLGSSAPSRISAEGERGAAHGDGVVVAAAPTTQPRLYHRPSFDQLQDARDREAYERLHRRNWTFTIKVGDPQRIGDPMTAHIVYTVRVQTDCPAFRSQHFSSLRRYRDFRWLHAALVQNNPGIIVPPVPEKVSIGRFAAELVEARRIGLETCINKIANHPLLQQDDDFRLFLESENFAADVKQRDMIKGPIVTPEQKTYKSWGSALLGSVVPSTSSLSSGALSAYSFEETDEWFNEQKIYLDSLENALKGMVKSVSALSNQRKQMVQATHDLAQVLTTLSGSSLSRSLSTCFAGLAEVKRRAMELEDLQAEADVRQLGTTMYEYERVVGSVRKAFKVRTEVWAKSARQADELRKTRARFDKYKAANPSSAGPQFQSLLAEVTEAETKSLDAQRLFDTVSHRCKDEMERLDLERVLDFKRVVGEWLTDMIARQEEVVEEWVRYCELLGRQTGVQILPSAAGQGQGQGDDVEGQQSQPQPQQQQPQQQPPLSGSQSHASNVADTSSTASAVEAADQGQESKTQVQDEAKPPQDDEAPSQTEDVVTVTSAHDATHEDAPTATTVTPETPSQPADKEESVGKTTEDKVVDGAAASDPTTTAAQTENDTSKAVDKETSAAADAVTDVAPTADAKLGEPEVEHSSP</sequence>
<accession>A0A127Z5A0</accession>
<proteinExistence type="inferred from homology"/>
<evidence type="ECO:0000256" key="10">
    <source>
        <dbReference type="ARBA" id="ARBA00023136"/>
    </source>
</evidence>
<comment type="similarity">
    <text evidence="4">Belongs to the sorting nexin family.</text>
</comment>
<dbReference type="Pfam" id="PF00787">
    <property type="entry name" value="PX"/>
    <property type="match status" value="1"/>
</dbReference>
<evidence type="ECO:0000256" key="3">
    <source>
        <dbReference type="ARBA" id="ARBA00004555"/>
    </source>
</evidence>
<evidence type="ECO:0000256" key="2">
    <source>
        <dbReference type="ARBA" id="ARBA00004496"/>
    </source>
</evidence>
<evidence type="ECO:0000256" key="4">
    <source>
        <dbReference type="ARBA" id="ARBA00010883"/>
    </source>
</evidence>
<feature type="compositionally biased region" description="Low complexity" evidence="11">
    <location>
        <begin position="1237"/>
        <end position="1251"/>
    </location>
</feature>
<feature type="compositionally biased region" description="Polar residues" evidence="11">
    <location>
        <begin position="1158"/>
        <end position="1171"/>
    </location>
</feature>
<keyword evidence="5" id="KW-0813">Transport</keyword>
<evidence type="ECO:0000313" key="13">
    <source>
        <dbReference type="EMBL" id="CDS81875.1"/>
    </source>
</evidence>
<dbReference type="OrthoDB" id="271164at2759"/>
<dbReference type="GO" id="GO:0045053">
    <property type="term" value="P:protein retention in Golgi apparatus"/>
    <property type="evidence" value="ECO:0007669"/>
    <property type="project" value="TreeGrafter"/>
</dbReference>
<dbReference type="Pfam" id="PF04321">
    <property type="entry name" value="RmlD_sub_bind"/>
    <property type="match status" value="1"/>
</dbReference>
<dbReference type="PANTHER" id="PTHR10555">
    <property type="entry name" value="SORTING NEXIN"/>
    <property type="match status" value="1"/>
</dbReference>
<feature type="compositionally biased region" description="Polar residues" evidence="11">
    <location>
        <begin position="1118"/>
        <end position="1130"/>
    </location>
</feature>
<dbReference type="PANTHER" id="PTHR10555:SF170">
    <property type="entry name" value="FI18122P1"/>
    <property type="match status" value="1"/>
</dbReference>
<dbReference type="InterPro" id="IPR027267">
    <property type="entry name" value="AH/BAR_dom_sf"/>
</dbReference>
<feature type="region of interest" description="Disordered" evidence="11">
    <location>
        <begin position="1080"/>
        <end position="1263"/>
    </location>
</feature>
<feature type="region of interest" description="Disordered" evidence="11">
    <location>
        <begin position="621"/>
        <end position="640"/>
    </location>
</feature>
<dbReference type="SMART" id="SM00312">
    <property type="entry name" value="PX"/>
    <property type="match status" value="1"/>
</dbReference>
<dbReference type="GO" id="GO:0035091">
    <property type="term" value="F:phosphatidylinositol binding"/>
    <property type="evidence" value="ECO:0007669"/>
    <property type="project" value="InterPro"/>
</dbReference>
<gene>
    <name evidence="13" type="ORF">SPSC_00061</name>
</gene>
<dbReference type="GO" id="GO:0015031">
    <property type="term" value="P:protein transport"/>
    <property type="evidence" value="ECO:0007669"/>
    <property type="project" value="UniProtKB-KW"/>
</dbReference>
<dbReference type="GO" id="GO:0042147">
    <property type="term" value="P:retrograde transport, endosome to Golgi"/>
    <property type="evidence" value="ECO:0007669"/>
    <property type="project" value="TreeGrafter"/>
</dbReference>
<feature type="compositionally biased region" description="Polar residues" evidence="11">
    <location>
        <begin position="621"/>
        <end position="631"/>
    </location>
</feature>
<keyword evidence="8" id="KW-0653">Protein transport</keyword>
<name>A0A127Z5A0_9BASI</name>
<dbReference type="FunFam" id="1.20.1270.60:FF:000022">
    <property type="entry name" value="Sorting nexin 3 protein"/>
    <property type="match status" value="1"/>
</dbReference>
<dbReference type="InterPro" id="IPR029903">
    <property type="entry name" value="RmlD-like-bd"/>
</dbReference>
<dbReference type="Gene3D" id="1.20.1270.60">
    <property type="entry name" value="Arfaptin homology (AH) domain/BAR domain"/>
    <property type="match status" value="1"/>
</dbReference>
<feature type="compositionally biased region" description="Basic and acidic residues" evidence="11">
    <location>
        <begin position="369"/>
        <end position="390"/>
    </location>
</feature>
<feature type="compositionally biased region" description="Basic and acidic residues" evidence="11">
    <location>
        <begin position="324"/>
        <end position="361"/>
    </location>
</feature>
<dbReference type="GO" id="GO:0005829">
    <property type="term" value="C:cytosol"/>
    <property type="evidence" value="ECO:0007669"/>
    <property type="project" value="GOC"/>
</dbReference>
<dbReference type="InterPro" id="IPR036291">
    <property type="entry name" value="NAD(P)-bd_dom_sf"/>
</dbReference>
<dbReference type="EMBL" id="LK056650">
    <property type="protein sequence ID" value="CDS81875.1"/>
    <property type="molecule type" value="Genomic_DNA"/>
</dbReference>
<dbReference type="CDD" id="cd06861">
    <property type="entry name" value="PX_Vps5p"/>
    <property type="match status" value="1"/>
</dbReference>
<feature type="compositionally biased region" description="Basic and acidic residues" evidence="11">
    <location>
        <begin position="1193"/>
        <end position="1208"/>
    </location>
</feature>
<dbReference type="SUPFAM" id="SSF64268">
    <property type="entry name" value="PX domain"/>
    <property type="match status" value="1"/>
</dbReference>
<dbReference type="AlphaFoldDB" id="A0A127Z5A0"/>
<dbReference type="Gene3D" id="3.30.1520.10">
    <property type="entry name" value="Phox-like domain"/>
    <property type="match status" value="1"/>
</dbReference>
<protein>
    <submittedName>
        <fullName evidence="13">Related to Vacuolar protein sorting-associated protein VPS5</fullName>
    </submittedName>
</protein>
<keyword evidence="7" id="KW-0597">Phosphoprotein</keyword>
<dbReference type="GO" id="GO:0030904">
    <property type="term" value="C:retromer complex"/>
    <property type="evidence" value="ECO:0007669"/>
    <property type="project" value="UniProtKB-ARBA"/>
</dbReference>
<dbReference type="InterPro" id="IPR001683">
    <property type="entry name" value="PX_dom"/>
</dbReference>
<keyword evidence="6" id="KW-0963">Cytoplasm</keyword>
<keyword evidence="9" id="KW-0333">Golgi apparatus</keyword>
<feature type="compositionally biased region" description="Low complexity" evidence="11">
    <location>
        <begin position="392"/>
        <end position="415"/>
    </location>
</feature>
<dbReference type="GO" id="GO:0005768">
    <property type="term" value="C:endosome"/>
    <property type="evidence" value="ECO:0007669"/>
    <property type="project" value="TreeGrafter"/>
</dbReference>
<evidence type="ECO:0000256" key="7">
    <source>
        <dbReference type="ARBA" id="ARBA00022553"/>
    </source>
</evidence>
<evidence type="ECO:0000256" key="8">
    <source>
        <dbReference type="ARBA" id="ARBA00022927"/>
    </source>
</evidence>
<feature type="domain" description="PX" evidence="12">
    <location>
        <begin position="685"/>
        <end position="801"/>
    </location>
</feature>
<dbReference type="Gene3D" id="3.40.50.720">
    <property type="entry name" value="NAD(P)-binding Rossmann-like Domain"/>
    <property type="match status" value="1"/>
</dbReference>
<dbReference type="FunFam" id="3.40.50.720:FF:000357">
    <property type="entry name" value="Methionine adenosyltransferase 2 subunit beta"/>
    <property type="match status" value="1"/>
</dbReference>
<feature type="region of interest" description="Disordered" evidence="11">
    <location>
        <begin position="564"/>
        <end position="614"/>
    </location>
</feature>
<dbReference type="InterPro" id="IPR036871">
    <property type="entry name" value="PX_dom_sf"/>
</dbReference>
<dbReference type="Pfam" id="PF09325">
    <property type="entry name" value="Vps5"/>
    <property type="match status" value="1"/>
</dbReference>
<evidence type="ECO:0000256" key="11">
    <source>
        <dbReference type="SAM" id="MobiDB-lite"/>
    </source>
</evidence>
<feature type="region of interest" description="Disordered" evidence="11">
    <location>
        <begin position="324"/>
        <end position="532"/>
    </location>
</feature>
<dbReference type="SUPFAM" id="SSF51735">
    <property type="entry name" value="NAD(P)-binding Rossmann-fold domains"/>
    <property type="match status" value="1"/>
</dbReference>
<feature type="compositionally biased region" description="Polar residues" evidence="11">
    <location>
        <begin position="478"/>
        <end position="498"/>
    </location>
</feature>
<feature type="compositionally biased region" description="Low complexity" evidence="11">
    <location>
        <begin position="1179"/>
        <end position="1188"/>
    </location>
</feature>
<feature type="compositionally biased region" description="Basic and acidic residues" evidence="11">
    <location>
        <begin position="1252"/>
        <end position="1263"/>
    </location>
</feature>
<dbReference type="InterPro" id="IPR015404">
    <property type="entry name" value="Vps5_C"/>
</dbReference>
<evidence type="ECO:0000259" key="12">
    <source>
        <dbReference type="PROSITE" id="PS50195"/>
    </source>
</evidence>
<dbReference type="InterPro" id="IPR037868">
    <property type="entry name" value="PX_Vps5"/>
</dbReference>
<organism evidence="13">
    <name type="scientific">Sporisorium scitamineum</name>
    <dbReference type="NCBI Taxonomy" id="49012"/>
    <lineage>
        <taxon>Eukaryota</taxon>
        <taxon>Fungi</taxon>
        <taxon>Dikarya</taxon>
        <taxon>Basidiomycota</taxon>
        <taxon>Ustilaginomycotina</taxon>
        <taxon>Ustilaginomycetes</taxon>
        <taxon>Ustilaginales</taxon>
        <taxon>Ustilaginaceae</taxon>
        <taxon>Sporisorium</taxon>
    </lineage>
</organism>
<evidence type="ECO:0000256" key="1">
    <source>
        <dbReference type="ARBA" id="ARBA00004287"/>
    </source>
</evidence>
<feature type="compositionally biased region" description="Low complexity" evidence="11">
    <location>
        <begin position="1094"/>
        <end position="1117"/>
    </location>
</feature>
<feature type="compositionally biased region" description="Low complexity" evidence="11">
    <location>
        <begin position="447"/>
        <end position="463"/>
    </location>
</feature>
<feature type="compositionally biased region" description="Basic and acidic residues" evidence="11">
    <location>
        <begin position="1226"/>
        <end position="1235"/>
    </location>
</feature>
<evidence type="ECO:0000256" key="6">
    <source>
        <dbReference type="ARBA" id="ARBA00022490"/>
    </source>
</evidence>